<protein>
    <submittedName>
        <fullName evidence="2">Uncharacterized protein</fullName>
    </submittedName>
</protein>
<name>X0X1D7_9ZZZZ</name>
<comment type="caution">
    <text evidence="2">The sequence shown here is derived from an EMBL/GenBank/DDBJ whole genome shotgun (WGS) entry which is preliminary data.</text>
</comment>
<organism evidence="2">
    <name type="scientific">marine sediment metagenome</name>
    <dbReference type="NCBI Taxonomy" id="412755"/>
    <lineage>
        <taxon>unclassified sequences</taxon>
        <taxon>metagenomes</taxon>
        <taxon>ecological metagenomes</taxon>
    </lineage>
</organism>
<proteinExistence type="predicted"/>
<reference evidence="2" key="1">
    <citation type="journal article" date="2014" name="Front. Microbiol.">
        <title>High frequency of phylogenetically diverse reductive dehalogenase-homologous genes in deep subseafloor sedimentary metagenomes.</title>
        <authorList>
            <person name="Kawai M."/>
            <person name="Futagami T."/>
            <person name="Toyoda A."/>
            <person name="Takaki Y."/>
            <person name="Nishi S."/>
            <person name="Hori S."/>
            <person name="Arai W."/>
            <person name="Tsubouchi T."/>
            <person name="Morono Y."/>
            <person name="Uchiyama I."/>
            <person name="Ito T."/>
            <person name="Fujiyama A."/>
            <person name="Inagaki F."/>
            <person name="Takami H."/>
        </authorList>
    </citation>
    <scope>NUCLEOTIDE SEQUENCE</scope>
    <source>
        <strain evidence="2">Expedition CK06-06</strain>
    </source>
</reference>
<keyword evidence="1" id="KW-0812">Transmembrane</keyword>
<evidence type="ECO:0000256" key="1">
    <source>
        <dbReference type="SAM" id="Phobius"/>
    </source>
</evidence>
<keyword evidence="1" id="KW-1133">Transmembrane helix</keyword>
<evidence type="ECO:0000313" key="2">
    <source>
        <dbReference type="EMBL" id="GAG18826.1"/>
    </source>
</evidence>
<accession>X0X1D7</accession>
<dbReference type="AlphaFoldDB" id="X0X1D7"/>
<gene>
    <name evidence="2" type="ORF">S01H1_50899</name>
</gene>
<keyword evidence="1" id="KW-0472">Membrane</keyword>
<feature type="transmembrane region" description="Helical" evidence="1">
    <location>
        <begin position="6"/>
        <end position="28"/>
    </location>
</feature>
<dbReference type="EMBL" id="BARS01032818">
    <property type="protein sequence ID" value="GAG18826.1"/>
    <property type="molecule type" value="Genomic_DNA"/>
</dbReference>
<sequence>MMDQILADLIARTALGAGITLVLLICAFKGERL</sequence>
<feature type="non-terminal residue" evidence="2">
    <location>
        <position position="33"/>
    </location>
</feature>